<evidence type="ECO:0000256" key="2">
    <source>
        <dbReference type="ARBA" id="ARBA00022553"/>
    </source>
</evidence>
<keyword evidence="8" id="KW-1185">Reference proteome</keyword>
<dbReference type="InterPro" id="IPR038765">
    <property type="entry name" value="Papain-like_cys_pep_sf"/>
</dbReference>
<dbReference type="EMBL" id="KL363184">
    <property type="protein sequence ID" value="KFD58576.1"/>
    <property type="molecule type" value="Genomic_DNA"/>
</dbReference>
<dbReference type="InterPro" id="IPR003653">
    <property type="entry name" value="Peptidase_C48_C"/>
</dbReference>
<dbReference type="GO" id="GO:0016926">
    <property type="term" value="P:protein desumoylation"/>
    <property type="evidence" value="ECO:0007669"/>
    <property type="project" value="TreeGrafter"/>
</dbReference>
<evidence type="ECO:0000313" key="8">
    <source>
        <dbReference type="Proteomes" id="UP000030764"/>
    </source>
</evidence>
<gene>
    <name evidence="7" type="ORF">M513_00802</name>
</gene>
<dbReference type="GO" id="GO:0005737">
    <property type="term" value="C:cytoplasm"/>
    <property type="evidence" value="ECO:0007669"/>
    <property type="project" value="TreeGrafter"/>
</dbReference>
<dbReference type="SUPFAM" id="SSF54001">
    <property type="entry name" value="Cysteine proteinases"/>
    <property type="match status" value="1"/>
</dbReference>
<keyword evidence="4" id="KW-0833">Ubl conjugation pathway</keyword>
<dbReference type="Gene3D" id="3.30.310.130">
    <property type="entry name" value="Ubiquitin-related"/>
    <property type="match status" value="1"/>
</dbReference>
<accession>A0A085MMY0</accession>
<dbReference type="PANTHER" id="PTHR46896:SF3">
    <property type="entry name" value="FI06413P-RELATED"/>
    <property type="match status" value="1"/>
</dbReference>
<dbReference type="Pfam" id="PF02902">
    <property type="entry name" value="Peptidase_C48"/>
    <property type="match status" value="1"/>
</dbReference>
<organism evidence="7 8">
    <name type="scientific">Trichuris suis</name>
    <name type="common">pig whipworm</name>
    <dbReference type="NCBI Taxonomy" id="68888"/>
    <lineage>
        <taxon>Eukaryota</taxon>
        <taxon>Metazoa</taxon>
        <taxon>Ecdysozoa</taxon>
        <taxon>Nematoda</taxon>
        <taxon>Enoplea</taxon>
        <taxon>Dorylaimia</taxon>
        <taxon>Trichinellida</taxon>
        <taxon>Trichuridae</taxon>
        <taxon>Trichuris</taxon>
    </lineage>
</organism>
<evidence type="ECO:0000256" key="3">
    <source>
        <dbReference type="ARBA" id="ARBA00022670"/>
    </source>
</evidence>
<dbReference type="GO" id="GO:0005634">
    <property type="term" value="C:nucleus"/>
    <property type="evidence" value="ECO:0007669"/>
    <property type="project" value="TreeGrafter"/>
</dbReference>
<dbReference type="Proteomes" id="UP000030764">
    <property type="component" value="Unassembled WGS sequence"/>
</dbReference>
<evidence type="ECO:0000256" key="4">
    <source>
        <dbReference type="ARBA" id="ARBA00022786"/>
    </source>
</evidence>
<reference evidence="7 8" key="1">
    <citation type="journal article" date="2014" name="Nat. Genet.">
        <title>Genome and transcriptome of the porcine whipworm Trichuris suis.</title>
        <authorList>
            <person name="Jex A.R."/>
            <person name="Nejsum P."/>
            <person name="Schwarz E.M."/>
            <person name="Hu L."/>
            <person name="Young N.D."/>
            <person name="Hall R.S."/>
            <person name="Korhonen P.K."/>
            <person name="Liao S."/>
            <person name="Thamsborg S."/>
            <person name="Xia J."/>
            <person name="Xu P."/>
            <person name="Wang S."/>
            <person name="Scheerlinck J.P."/>
            <person name="Hofmann A."/>
            <person name="Sternberg P.W."/>
            <person name="Wang J."/>
            <person name="Gasser R.B."/>
        </authorList>
    </citation>
    <scope>NUCLEOTIDE SEQUENCE [LARGE SCALE GENOMIC DNA]</scope>
    <source>
        <strain evidence="7">DCEP-RM93M</strain>
    </source>
</reference>
<feature type="domain" description="Ubiquitin-like protease family profile" evidence="6">
    <location>
        <begin position="200"/>
        <end position="398"/>
    </location>
</feature>
<comment type="similarity">
    <text evidence="1">Belongs to the peptidase C48 family.</text>
</comment>
<sequence>RIAFLFATLICPPSELTSTRLRADAAHFGADVLVYRKGKENPIDLSYTTLSVELTSSRCGANGIRRSMIFCRAVLRHSGMIRDPKDYFCNRYSAENNLVSLRDVIHEHWLAQDSETGCDDKDVSLSDAADDHSSVGDIREDNEVPVKRPVVRRSVILNDDYQSNRSEPNDHIPVDNSELLKKDNKTTRRYSSRYSCYGVIDIKACDLACLDDGNWLNDVIVDFYMEHLLETFMENHFSKRIFCLSSLASSAVQCFHRRACGSENAIRDPYKTFEPFTKNVDLFNYDFVLFPLSLSFHWILVIICYPGWLELKCGLGLFPERKSCILMFDSFGTSTHSSTTAQRLRYLLESEWKAKKVPLGRQLPSFDSASIPARSMKVPLQQNSSDCGLFVLHYAEMFLKCLSEEQMFSLSEFCRSDLREWFPPADIERKRSEIRNLVLKLPPA</sequence>
<dbReference type="GO" id="GO:0006508">
    <property type="term" value="P:proteolysis"/>
    <property type="evidence" value="ECO:0007669"/>
    <property type="project" value="UniProtKB-KW"/>
</dbReference>
<dbReference type="AlphaFoldDB" id="A0A085MMY0"/>
<protein>
    <recommendedName>
        <fullName evidence="6">Ubiquitin-like protease family profile domain-containing protein</fullName>
    </recommendedName>
</protein>
<keyword evidence="3" id="KW-0645">Protease</keyword>
<keyword evidence="5" id="KW-0378">Hydrolase</keyword>
<dbReference type="Gene3D" id="1.10.418.20">
    <property type="match status" value="1"/>
</dbReference>
<evidence type="ECO:0000313" key="7">
    <source>
        <dbReference type="EMBL" id="KFD58576.1"/>
    </source>
</evidence>
<dbReference type="InterPro" id="IPR051947">
    <property type="entry name" value="Sentrin-specific_protease"/>
</dbReference>
<proteinExistence type="inferred from homology"/>
<evidence type="ECO:0000259" key="6">
    <source>
        <dbReference type="PROSITE" id="PS50600"/>
    </source>
</evidence>
<dbReference type="GO" id="GO:0070139">
    <property type="term" value="F:SUMO-specific endopeptidase activity"/>
    <property type="evidence" value="ECO:0007669"/>
    <property type="project" value="TreeGrafter"/>
</dbReference>
<dbReference type="PANTHER" id="PTHR46896">
    <property type="entry name" value="SENTRIN-SPECIFIC PROTEASE"/>
    <property type="match status" value="1"/>
</dbReference>
<evidence type="ECO:0000256" key="1">
    <source>
        <dbReference type="ARBA" id="ARBA00005234"/>
    </source>
</evidence>
<feature type="non-terminal residue" evidence="7">
    <location>
        <position position="1"/>
    </location>
</feature>
<keyword evidence="2" id="KW-0597">Phosphoprotein</keyword>
<name>A0A085MMY0_9BILA</name>
<evidence type="ECO:0000256" key="5">
    <source>
        <dbReference type="ARBA" id="ARBA00022801"/>
    </source>
</evidence>
<dbReference type="PROSITE" id="PS50600">
    <property type="entry name" value="ULP_PROTEASE"/>
    <property type="match status" value="1"/>
</dbReference>